<evidence type="ECO:0000256" key="4">
    <source>
        <dbReference type="ARBA" id="ARBA00006472"/>
    </source>
</evidence>
<keyword evidence="9" id="KW-1185">Reference proteome</keyword>
<dbReference type="Pfam" id="PF06026">
    <property type="entry name" value="Rib_5-P_isom_A"/>
    <property type="match status" value="1"/>
</dbReference>
<dbReference type="PANTHER" id="PTHR43748:SF3">
    <property type="entry name" value="RIBOSE-5-PHOSPHATE ISOMERASE 3, CHLOROPLASTIC-RELATED"/>
    <property type="match status" value="1"/>
</dbReference>
<dbReference type="Proteomes" id="UP000012073">
    <property type="component" value="Unassembled WGS sequence"/>
</dbReference>
<dbReference type="RefSeq" id="XP_005714517.1">
    <property type="nucleotide sequence ID" value="XM_005714460.1"/>
</dbReference>
<gene>
    <name evidence="8" type="ORF">CHC_T00003616001</name>
</gene>
<dbReference type="Gene3D" id="3.30.1360.20">
    <property type="entry name" value="Transcriptional coactivator/pterin dehydratase"/>
    <property type="match status" value="1"/>
</dbReference>
<dbReference type="PANTHER" id="PTHR43748">
    <property type="entry name" value="RIBOSE-5-PHOSPHATE ISOMERASE 3, CHLOROPLASTIC-RELATED"/>
    <property type="match status" value="1"/>
</dbReference>
<keyword evidence="7" id="KW-0456">Lyase</keyword>
<comment type="similarity">
    <text evidence="5">Belongs to the ribose 5-phosphate isomerase family.</text>
</comment>
<reference evidence="9" key="1">
    <citation type="journal article" date="2013" name="Proc. Natl. Acad. Sci. U.S.A.">
        <title>Genome structure and metabolic features in the red seaweed Chondrus crispus shed light on evolution of the Archaeplastida.</title>
        <authorList>
            <person name="Collen J."/>
            <person name="Porcel B."/>
            <person name="Carre W."/>
            <person name="Ball S.G."/>
            <person name="Chaparro C."/>
            <person name="Tonon T."/>
            <person name="Barbeyron T."/>
            <person name="Michel G."/>
            <person name="Noel B."/>
            <person name="Valentin K."/>
            <person name="Elias M."/>
            <person name="Artiguenave F."/>
            <person name="Arun A."/>
            <person name="Aury J.M."/>
            <person name="Barbosa-Neto J.F."/>
            <person name="Bothwell J.H."/>
            <person name="Bouget F.Y."/>
            <person name="Brillet L."/>
            <person name="Cabello-Hurtado F."/>
            <person name="Capella-Gutierrez S."/>
            <person name="Charrier B."/>
            <person name="Cladiere L."/>
            <person name="Cock J.M."/>
            <person name="Coelho S.M."/>
            <person name="Colleoni C."/>
            <person name="Czjzek M."/>
            <person name="Da Silva C."/>
            <person name="Delage L."/>
            <person name="Denoeud F."/>
            <person name="Deschamps P."/>
            <person name="Dittami S.M."/>
            <person name="Gabaldon T."/>
            <person name="Gachon C.M."/>
            <person name="Groisillier A."/>
            <person name="Herve C."/>
            <person name="Jabbari K."/>
            <person name="Katinka M."/>
            <person name="Kloareg B."/>
            <person name="Kowalczyk N."/>
            <person name="Labadie K."/>
            <person name="Leblanc C."/>
            <person name="Lopez P.J."/>
            <person name="McLachlan D.H."/>
            <person name="Meslet-Cladiere L."/>
            <person name="Moustafa A."/>
            <person name="Nehr Z."/>
            <person name="Nyvall Collen P."/>
            <person name="Panaud O."/>
            <person name="Partensky F."/>
            <person name="Poulain J."/>
            <person name="Rensing S.A."/>
            <person name="Rousvoal S."/>
            <person name="Samson G."/>
            <person name="Symeonidi A."/>
            <person name="Weissenbach J."/>
            <person name="Zambounis A."/>
            <person name="Wincker P."/>
            <person name="Boyen C."/>
        </authorList>
    </citation>
    <scope>NUCLEOTIDE SEQUENCE [LARGE SCALE GENOMIC DNA]</scope>
    <source>
        <strain evidence="9">cv. Stackhouse</strain>
    </source>
</reference>
<evidence type="ECO:0000313" key="8">
    <source>
        <dbReference type="EMBL" id="CDF34698.1"/>
    </source>
</evidence>
<dbReference type="GO" id="GO:0008124">
    <property type="term" value="F:4-alpha-hydroxytetrahydrobiopterin dehydratase activity"/>
    <property type="evidence" value="ECO:0007669"/>
    <property type="project" value="UniProtKB-EC"/>
</dbReference>
<comment type="similarity">
    <text evidence="4">Belongs to the pterin-4-alpha-carbinolamine dehydratase family.</text>
</comment>
<evidence type="ECO:0000256" key="1">
    <source>
        <dbReference type="ARBA" id="ARBA00001554"/>
    </source>
</evidence>
<dbReference type="KEGG" id="ccp:CHC_T00003616001"/>
<dbReference type="AlphaFoldDB" id="R7QA91"/>
<evidence type="ECO:0000256" key="2">
    <source>
        <dbReference type="ARBA" id="ARBA00001713"/>
    </source>
</evidence>
<dbReference type="SUPFAM" id="SSF55248">
    <property type="entry name" value="PCD-like"/>
    <property type="match status" value="1"/>
</dbReference>
<comment type="catalytic activity">
    <reaction evidence="1">
        <text>(4aS,6R)-4a-hydroxy-L-erythro-5,6,7,8-tetrahydrobiopterin = (6R)-L-erythro-6,7-dihydrobiopterin + H2O</text>
        <dbReference type="Rhea" id="RHEA:11920"/>
        <dbReference type="ChEBI" id="CHEBI:15377"/>
        <dbReference type="ChEBI" id="CHEBI:15642"/>
        <dbReference type="ChEBI" id="CHEBI:43120"/>
        <dbReference type="EC" id="4.2.1.96"/>
    </reaction>
</comment>
<dbReference type="InterPro" id="IPR037171">
    <property type="entry name" value="NagB/RpiA_transferase-like"/>
</dbReference>
<evidence type="ECO:0000313" key="9">
    <source>
        <dbReference type="Proteomes" id="UP000012073"/>
    </source>
</evidence>
<dbReference type="Gene3D" id="3.30.70.260">
    <property type="match status" value="1"/>
</dbReference>
<dbReference type="Gramene" id="CDF34698">
    <property type="protein sequence ID" value="CDF34698"/>
    <property type="gene ID" value="CHC_T00003616001"/>
</dbReference>
<sequence length="409" mass="44103">MGRRENLRTGFVTPFTLTSSSSASKLSTKCGSLRKIFRTSALPTKNTGVLPARCSMEETPSRDIVLKYGIDAAVEDFIKSGLNIGIGGGKTEEVTKLVDALDSLNQVEGLIDVAFVSASPTTAALLRDRGMPSDLAVNFKKGLDVFLALVDAVDADCNAVIGSDNISGDKYAAHMADKVVLVVHEENVENSKNGLRSVPIQMVNFLPGLATESLCSGVLVDLGVRGASLRTDQSHIADLALAPFTQLLALEHQLCSMAQVETSGILLSTEKTVAVVATRDCQPFDMTSSLSSMTLLESASSAVVLTEEKRREILGKYESSWIIVPHGEGELLSRTFKFVNVDCAQAFVRYVHFISRGAHYCPEIYHGNTFVEVRVNTEGNPGITELDTLIAKELASVYQRMFSSSQLIS</sequence>
<dbReference type="UniPathway" id="UPA00115">
    <property type="reaction ID" value="UER00412"/>
</dbReference>
<dbReference type="GO" id="GO:0006729">
    <property type="term" value="P:tetrahydrobiopterin biosynthetic process"/>
    <property type="evidence" value="ECO:0007669"/>
    <property type="project" value="InterPro"/>
</dbReference>
<keyword evidence="6" id="KW-0413">Isomerase</keyword>
<protein>
    <recommendedName>
        <fullName evidence="10">Ribose-5-phosphate isomerase</fullName>
    </recommendedName>
</protein>
<evidence type="ECO:0000256" key="6">
    <source>
        <dbReference type="ARBA" id="ARBA00023235"/>
    </source>
</evidence>
<dbReference type="Pfam" id="PF01329">
    <property type="entry name" value="Pterin_4a"/>
    <property type="match status" value="1"/>
</dbReference>
<dbReference type="GO" id="GO:0009052">
    <property type="term" value="P:pentose-phosphate shunt, non-oxidative branch"/>
    <property type="evidence" value="ECO:0007669"/>
    <property type="project" value="InterPro"/>
</dbReference>
<organism evidence="8 9">
    <name type="scientific">Chondrus crispus</name>
    <name type="common">Carrageen Irish moss</name>
    <name type="synonym">Polymorpha crispa</name>
    <dbReference type="NCBI Taxonomy" id="2769"/>
    <lineage>
        <taxon>Eukaryota</taxon>
        <taxon>Rhodophyta</taxon>
        <taxon>Florideophyceae</taxon>
        <taxon>Rhodymeniophycidae</taxon>
        <taxon>Gigartinales</taxon>
        <taxon>Gigartinaceae</taxon>
        <taxon>Chondrus</taxon>
    </lineage>
</organism>
<dbReference type="GeneID" id="17322233"/>
<dbReference type="Gene3D" id="3.40.50.1360">
    <property type="match status" value="1"/>
</dbReference>
<comment type="catalytic activity">
    <reaction evidence="2">
        <text>aldehydo-D-ribose 5-phosphate = D-ribulose 5-phosphate</text>
        <dbReference type="Rhea" id="RHEA:14657"/>
        <dbReference type="ChEBI" id="CHEBI:58121"/>
        <dbReference type="ChEBI" id="CHEBI:58273"/>
        <dbReference type="EC" id="5.3.1.6"/>
    </reaction>
</comment>
<evidence type="ECO:0008006" key="10">
    <source>
        <dbReference type="Google" id="ProtNLM"/>
    </source>
</evidence>
<evidence type="ECO:0000256" key="3">
    <source>
        <dbReference type="ARBA" id="ARBA00004988"/>
    </source>
</evidence>
<dbReference type="OrthoDB" id="5134at2759"/>
<dbReference type="GO" id="GO:0004751">
    <property type="term" value="F:ribose-5-phosphate isomerase activity"/>
    <property type="evidence" value="ECO:0007669"/>
    <property type="project" value="UniProtKB-EC"/>
</dbReference>
<dbReference type="SUPFAM" id="SSF100950">
    <property type="entry name" value="NagB/RpiA/CoA transferase-like"/>
    <property type="match status" value="1"/>
</dbReference>
<evidence type="ECO:0000256" key="5">
    <source>
        <dbReference type="ARBA" id="ARBA00008088"/>
    </source>
</evidence>
<accession>R7QA91</accession>
<dbReference type="InterPro" id="IPR050262">
    <property type="entry name" value="Ribose-5P_isomerase"/>
</dbReference>
<evidence type="ECO:0000256" key="7">
    <source>
        <dbReference type="ARBA" id="ARBA00023239"/>
    </source>
</evidence>
<proteinExistence type="inferred from homology"/>
<name>R7QA91_CHOCR</name>
<dbReference type="EMBL" id="HG001706">
    <property type="protein sequence ID" value="CDF34698.1"/>
    <property type="molecule type" value="Genomic_DNA"/>
</dbReference>
<dbReference type="InterPro" id="IPR004788">
    <property type="entry name" value="Ribose5P_isomerase_type_A"/>
</dbReference>
<dbReference type="InterPro" id="IPR001533">
    <property type="entry name" value="Pterin_deHydtase"/>
</dbReference>
<dbReference type="InterPro" id="IPR036428">
    <property type="entry name" value="PCD_sf"/>
</dbReference>
<comment type="pathway">
    <text evidence="3">Carbohydrate degradation; pentose phosphate pathway; D-ribose 5-phosphate from D-ribulose 5-phosphate (non-oxidative stage): step 1/1.</text>
</comment>